<feature type="compositionally biased region" description="Pro residues" evidence="1">
    <location>
        <begin position="16"/>
        <end position="32"/>
    </location>
</feature>
<feature type="compositionally biased region" description="Low complexity" evidence="1">
    <location>
        <begin position="170"/>
        <end position="179"/>
    </location>
</feature>
<comment type="caution">
    <text evidence="4">The sequence shown here is derived from an EMBL/GenBank/DDBJ whole genome shotgun (WGS) entry which is preliminary data.</text>
</comment>
<evidence type="ECO:0000256" key="2">
    <source>
        <dbReference type="SAM" id="Phobius"/>
    </source>
</evidence>
<accession>A0ABS4Y643</accession>
<dbReference type="InterPro" id="IPR058330">
    <property type="entry name" value="DUF8017"/>
</dbReference>
<proteinExistence type="predicted"/>
<feature type="domain" description="DUF8017" evidence="3">
    <location>
        <begin position="183"/>
        <end position="379"/>
    </location>
</feature>
<keyword evidence="5" id="KW-1185">Reference proteome</keyword>
<protein>
    <recommendedName>
        <fullName evidence="3">DUF8017 domain-containing protein</fullName>
    </recommendedName>
</protein>
<dbReference type="Proteomes" id="UP001519291">
    <property type="component" value="Unassembled WGS sequence"/>
</dbReference>
<feature type="region of interest" description="Disordered" evidence="1">
    <location>
        <begin position="147"/>
        <end position="192"/>
    </location>
</feature>
<sequence>MSWPQNPQDPQQPQGGQPPQPPQQGFGPPPAWTPTAQQPAVSLPPQPPQHQQAPPQPPQGMPQQPQQQGMPPQPPQQQGMPPQPPQPYGAQPPQHQQMPPQYQQAPPQPEPPRGGGRNKTMLAVIGGVVALAVIGGGAFFLLRGGDEEKPEAGKGGPQASGAPAQPTQEPTPGNGSASPSGPPPKVAGWQTQTSDEHNYRYDVPAKADKWNVAPQGTAISYTDNGKPVVVMREIASYREGGCSSNANPDTIGEAGKGQLASIGTTGGGKDLDLKENARNWAGNWGTMAYGGLSNKPKIEIKDEKAWKANGIEGWTATAKVTVKNRPSDCVPPTAIVKSIAQKLPDGTFHGWVIYADQGVPDALTEAQIDKIMSTVRPAKD</sequence>
<evidence type="ECO:0000256" key="1">
    <source>
        <dbReference type="SAM" id="MobiDB-lite"/>
    </source>
</evidence>
<dbReference type="RefSeq" id="WP_245381464.1">
    <property type="nucleotide sequence ID" value="NZ_JAGIOH010000001.1"/>
</dbReference>
<reference evidence="4 5" key="1">
    <citation type="submission" date="2021-03" db="EMBL/GenBank/DDBJ databases">
        <title>Sequencing the genomes of 1000 actinobacteria strains.</title>
        <authorList>
            <person name="Klenk H.-P."/>
        </authorList>
    </citation>
    <scope>NUCLEOTIDE SEQUENCE [LARGE SCALE GENOMIC DNA]</scope>
    <source>
        <strain evidence="4 5">DSM 41480</strain>
    </source>
</reference>
<keyword evidence="2" id="KW-1133">Transmembrane helix</keyword>
<feature type="region of interest" description="Disordered" evidence="1">
    <location>
        <begin position="1"/>
        <end position="119"/>
    </location>
</feature>
<dbReference type="GeneID" id="91569744"/>
<dbReference type="Pfam" id="PF26056">
    <property type="entry name" value="DUF8017"/>
    <property type="match status" value="1"/>
</dbReference>
<gene>
    <name evidence="4" type="ORF">JO379_002877</name>
</gene>
<evidence type="ECO:0000313" key="5">
    <source>
        <dbReference type="Proteomes" id="UP001519291"/>
    </source>
</evidence>
<name>A0ABS4Y643_9ACTN</name>
<feature type="compositionally biased region" description="Pro residues" evidence="1">
    <location>
        <begin position="42"/>
        <end position="60"/>
    </location>
</feature>
<feature type="transmembrane region" description="Helical" evidence="2">
    <location>
        <begin position="121"/>
        <end position="142"/>
    </location>
</feature>
<feature type="compositionally biased region" description="Low complexity" evidence="1">
    <location>
        <begin position="88"/>
        <end position="105"/>
    </location>
</feature>
<feature type="compositionally biased region" description="Low complexity" evidence="1">
    <location>
        <begin position="61"/>
        <end position="70"/>
    </location>
</feature>
<feature type="compositionally biased region" description="Low complexity" evidence="1">
    <location>
        <begin position="1"/>
        <end position="15"/>
    </location>
</feature>
<keyword evidence="2" id="KW-0812">Transmembrane</keyword>
<dbReference type="EMBL" id="JAGIOH010000001">
    <property type="protein sequence ID" value="MBP2403408.1"/>
    <property type="molecule type" value="Genomic_DNA"/>
</dbReference>
<evidence type="ECO:0000313" key="4">
    <source>
        <dbReference type="EMBL" id="MBP2403408.1"/>
    </source>
</evidence>
<feature type="compositionally biased region" description="Pro residues" evidence="1">
    <location>
        <begin position="71"/>
        <end position="87"/>
    </location>
</feature>
<keyword evidence="2" id="KW-0472">Membrane</keyword>
<organism evidence="4 5">
    <name type="scientific">Streptomyces syringium</name>
    <dbReference type="NCBI Taxonomy" id="76729"/>
    <lineage>
        <taxon>Bacteria</taxon>
        <taxon>Bacillati</taxon>
        <taxon>Actinomycetota</taxon>
        <taxon>Actinomycetes</taxon>
        <taxon>Kitasatosporales</taxon>
        <taxon>Streptomycetaceae</taxon>
        <taxon>Streptomyces</taxon>
    </lineage>
</organism>
<evidence type="ECO:0000259" key="3">
    <source>
        <dbReference type="Pfam" id="PF26056"/>
    </source>
</evidence>